<feature type="compositionally biased region" description="Basic and acidic residues" evidence="1">
    <location>
        <begin position="123"/>
        <end position="135"/>
    </location>
</feature>
<sequence length="148" mass="16022">MRIGAVLDGSGRIVPLPDGPTVVVYDTETGAEQRFDNPAANFQRARRAAVVEFLHKQGAEAVCSVPGTFCATSHGLAQRHAMRFILLDSGTTWDEVRANAEALAARAVTAVPVILLHSHGHGHGHDHDHEHDHHHGDHGHRHAHGSHH</sequence>
<dbReference type="EMBL" id="AP025628">
    <property type="protein sequence ID" value="BDG61202.1"/>
    <property type="molecule type" value="Genomic_DNA"/>
</dbReference>
<keyword evidence="3" id="KW-1185">Reference proteome</keyword>
<evidence type="ECO:0000256" key="1">
    <source>
        <dbReference type="SAM" id="MobiDB-lite"/>
    </source>
</evidence>
<feature type="region of interest" description="Disordered" evidence="1">
    <location>
        <begin position="118"/>
        <end position="148"/>
    </location>
</feature>
<organism evidence="2 3">
    <name type="scientific">Caldinitratiruptor microaerophilus</name>
    <dbReference type="NCBI Taxonomy" id="671077"/>
    <lineage>
        <taxon>Bacteria</taxon>
        <taxon>Bacillati</taxon>
        <taxon>Bacillota</taxon>
        <taxon>Clostridia</taxon>
        <taxon>Eubacteriales</taxon>
        <taxon>Symbiobacteriaceae</taxon>
        <taxon>Caldinitratiruptor</taxon>
    </lineage>
</organism>
<dbReference type="RefSeq" id="WP_264841870.1">
    <property type="nucleotide sequence ID" value="NZ_AP025628.1"/>
</dbReference>
<name>A0AA35CL39_9FIRM</name>
<dbReference type="Proteomes" id="UP001163687">
    <property type="component" value="Chromosome"/>
</dbReference>
<protein>
    <submittedName>
        <fullName evidence="2">Uncharacterized protein</fullName>
    </submittedName>
</protein>
<dbReference type="KEGG" id="cmic:caldi_22920"/>
<evidence type="ECO:0000313" key="2">
    <source>
        <dbReference type="EMBL" id="BDG61202.1"/>
    </source>
</evidence>
<feature type="compositionally biased region" description="Basic residues" evidence="1">
    <location>
        <begin position="136"/>
        <end position="148"/>
    </location>
</feature>
<evidence type="ECO:0000313" key="3">
    <source>
        <dbReference type="Proteomes" id="UP001163687"/>
    </source>
</evidence>
<accession>A0AA35CL39</accession>
<reference evidence="2" key="1">
    <citation type="submission" date="2022-03" db="EMBL/GenBank/DDBJ databases">
        <title>Complete genome sequence of Caldinitratiruptor microaerophilus.</title>
        <authorList>
            <person name="Mukaiyama R."/>
            <person name="Nishiyama T."/>
            <person name="Ueda K."/>
        </authorList>
    </citation>
    <scope>NUCLEOTIDE SEQUENCE</scope>
    <source>
        <strain evidence="2">JCM 16183</strain>
    </source>
</reference>
<proteinExistence type="predicted"/>
<dbReference type="AlphaFoldDB" id="A0AA35CL39"/>
<gene>
    <name evidence="2" type="ORF">caldi_22920</name>
</gene>